<evidence type="ECO:0000313" key="2">
    <source>
        <dbReference type="EMBL" id="KAH3715785.1"/>
    </source>
</evidence>
<reference evidence="2" key="2">
    <citation type="submission" date="2020-11" db="EMBL/GenBank/DDBJ databases">
        <authorList>
            <person name="McCartney M.A."/>
            <person name="Auch B."/>
            <person name="Kono T."/>
            <person name="Mallez S."/>
            <person name="Becker A."/>
            <person name="Gohl D.M."/>
            <person name="Silverstein K.A.T."/>
            <person name="Koren S."/>
            <person name="Bechman K.B."/>
            <person name="Herman A."/>
            <person name="Abrahante J.E."/>
            <person name="Garbe J."/>
        </authorList>
    </citation>
    <scope>NUCLEOTIDE SEQUENCE</scope>
    <source>
        <strain evidence="2">Duluth1</strain>
        <tissue evidence="2">Whole animal</tissue>
    </source>
</reference>
<name>A0A9D4C255_DREPO</name>
<dbReference type="Proteomes" id="UP000828390">
    <property type="component" value="Unassembled WGS sequence"/>
</dbReference>
<dbReference type="AlphaFoldDB" id="A0A9D4C255"/>
<gene>
    <name evidence="2" type="ORF">DPMN_058498</name>
</gene>
<proteinExistence type="predicted"/>
<feature type="compositionally biased region" description="Polar residues" evidence="1">
    <location>
        <begin position="84"/>
        <end position="95"/>
    </location>
</feature>
<protein>
    <submittedName>
        <fullName evidence="2">Uncharacterized protein</fullName>
    </submittedName>
</protein>
<keyword evidence="3" id="KW-1185">Reference proteome</keyword>
<evidence type="ECO:0000313" key="3">
    <source>
        <dbReference type="Proteomes" id="UP000828390"/>
    </source>
</evidence>
<reference evidence="2" key="1">
    <citation type="journal article" date="2019" name="bioRxiv">
        <title>The Genome of the Zebra Mussel, Dreissena polymorpha: A Resource for Invasive Species Research.</title>
        <authorList>
            <person name="McCartney M.A."/>
            <person name="Auch B."/>
            <person name="Kono T."/>
            <person name="Mallez S."/>
            <person name="Zhang Y."/>
            <person name="Obille A."/>
            <person name="Becker A."/>
            <person name="Abrahante J.E."/>
            <person name="Garbe J."/>
            <person name="Badalamenti J.P."/>
            <person name="Herman A."/>
            <person name="Mangelson H."/>
            <person name="Liachko I."/>
            <person name="Sullivan S."/>
            <person name="Sone E.D."/>
            <person name="Koren S."/>
            <person name="Silverstein K.A.T."/>
            <person name="Beckman K.B."/>
            <person name="Gohl D.M."/>
        </authorList>
    </citation>
    <scope>NUCLEOTIDE SEQUENCE</scope>
    <source>
        <strain evidence="2">Duluth1</strain>
        <tissue evidence="2">Whole animal</tissue>
    </source>
</reference>
<organism evidence="2 3">
    <name type="scientific">Dreissena polymorpha</name>
    <name type="common">Zebra mussel</name>
    <name type="synonym">Mytilus polymorpha</name>
    <dbReference type="NCBI Taxonomy" id="45954"/>
    <lineage>
        <taxon>Eukaryota</taxon>
        <taxon>Metazoa</taxon>
        <taxon>Spiralia</taxon>
        <taxon>Lophotrochozoa</taxon>
        <taxon>Mollusca</taxon>
        <taxon>Bivalvia</taxon>
        <taxon>Autobranchia</taxon>
        <taxon>Heteroconchia</taxon>
        <taxon>Euheterodonta</taxon>
        <taxon>Imparidentia</taxon>
        <taxon>Neoheterodontei</taxon>
        <taxon>Myida</taxon>
        <taxon>Dreissenoidea</taxon>
        <taxon>Dreissenidae</taxon>
        <taxon>Dreissena</taxon>
    </lineage>
</organism>
<feature type="compositionally biased region" description="Acidic residues" evidence="1">
    <location>
        <begin position="74"/>
        <end position="83"/>
    </location>
</feature>
<dbReference type="EMBL" id="JAIWYP010000013">
    <property type="protein sequence ID" value="KAH3715785.1"/>
    <property type="molecule type" value="Genomic_DNA"/>
</dbReference>
<sequence>MFSLDKIVCRLCLFRRIPEKVDVSRLPLSLSAGDFVKLKMFSSDMCVAFGYQKNGRFSFKKWGFIYTDTIMDDSEDAESDPEMDSTTTESTNKLL</sequence>
<feature type="region of interest" description="Disordered" evidence="1">
    <location>
        <begin position="74"/>
        <end position="95"/>
    </location>
</feature>
<comment type="caution">
    <text evidence="2">The sequence shown here is derived from an EMBL/GenBank/DDBJ whole genome shotgun (WGS) entry which is preliminary data.</text>
</comment>
<evidence type="ECO:0000256" key="1">
    <source>
        <dbReference type="SAM" id="MobiDB-lite"/>
    </source>
</evidence>
<accession>A0A9D4C255</accession>